<evidence type="ECO:0000256" key="11">
    <source>
        <dbReference type="ARBA" id="ARBA00022737"/>
    </source>
</evidence>
<keyword evidence="6" id="KW-0433">Leucine-rich repeat</keyword>
<evidence type="ECO:0000256" key="10">
    <source>
        <dbReference type="ARBA" id="ARBA00022734"/>
    </source>
</evidence>
<dbReference type="Proteomes" id="UP000596660">
    <property type="component" value="Unplaced"/>
</dbReference>
<evidence type="ECO:0000256" key="23">
    <source>
        <dbReference type="SAM" id="Phobius"/>
    </source>
</evidence>
<dbReference type="Gene3D" id="3.30.200.20">
    <property type="entry name" value="Phosphorylase Kinase, domain 1"/>
    <property type="match status" value="1"/>
</dbReference>
<dbReference type="InterPro" id="IPR017441">
    <property type="entry name" value="Protein_kinase_ATP_BS"/>
</dbReference>
<keyword evidence="14 22" id="KW-0067">ATP-binding</keyword>
<evidence type="ECO:0000256" key="8">
    <source>
        <dbReference type="ARBA" id="ARBA00022692"/>
    </source>
</evidence>
<keyword evidence="10" id="KW-0430">Lectin</keyword>
<dbReference type="SUPFAM" id="SSF56112">
    <property type="entry name" value="Protein kinase-like (PK-like)"/>
    <property type="match status" value="1"/>
</dbReference>
<evidence type="ECO:0000256" key="16">
    <source>
        <dbReference type="ARBA" id="ARBA00023136"/>
    </source>
</evidence>
<evidence type="ECO:0000256" key="9">
    <source>
        <dbReference type="ARBA" id="ARBA00022729"/>
    </source>
</evidence>
<dbReference type="RefSeq" id="XP_021749180.1">
    <property type="nucleotide sequence ID" value="XM_021893488.1"/>
</dbReference>
<evidence type="ECO:0000256" key="12">
    <source>
        <dbReference type="ARBA" id="ARBA00022741"/>
    </source>
</evidence>
<evidence type="ECO:0000256" key="7">
    <source>
        <dbReference type="ARBA" id="ARBA00022679"/>
    </source>
</evidence>
<comment type="subcellular location">
    <subcellularLocation>
        <location evidence="1">Membrane</location>
        <topology evidence="1">Single-pass type I membrane protein</topology>
    </subcellularLocation>
</comment>
<reference evidence="27" key="2">
    <citation type="submission" date="2021-03" db="UniProtKB">
        <authorList>
            <consortium name="EnsemblPlants"/>
        </authorList>
    </citation>
    <scope>IDENTIFICATION</scope>
</reference>
<dbReference type="Gene3D" id="1.10.510.10">
    <property type="entry name" value="Transferase(Phosphotransferase) domain 1"/>
    <property type="match status" value="1"/>
</dbReference>
<evidence type="ECO:0000256" key="2">
    <source>
        <dbReference type="ARBA" id="ARBA00008684"/>
    </source>
</evidence>
<keyword evidence="13" id="KW-0418">Kinase</keyword>
<dbReference type="SMART" id="SM00369">
    <property type="entry name" value="LRR_TYP"/>
    <property type="match status" value="4"/>
</dbReference>
<feature type="binding site" evidence="22">
    <location>
        <position position="776"/>
    </location>
    <ligand>
        <name>ATP</name>
        <dbReference type="ChEBI" id="CHEBI:30616"/>
    </ligand>
</feature>
<dbReference type="FunFam" id="3.80.10.10:FF:000129">
    <property type="entry name" value="Leucine-rich repeat receptor-like kinase"/>
    <property type="match status" value="1"/>
</dbReference>
<evidence type="ECO:0000256" key="19">
    <source>
        <dbReference type="ARBA" id="ARBA00023180"/>
    </source>
</evidence>
<dbReference type="InterPro" id="IPR032675">
    <property type="entry name" value="LRR_dom_sf"/>
</dbReference>
<feature type="domain" description="Protein kinase" evidence="25">
    <location>
        <begin position="748"/>
        <end position="1020"/>
    </location>
</feature>
<dbReference type="OMA" id="TKIRILW"/>
<dbReference type="InterPro" id="IPR003591">
    <property type="entry name" value="Leu-rich_rpt_typical-subtyp"/>
</dbReference>
<keyword evidence="5" id="KW-0597">Phosphoprotein</keyword>
<evidence type="ECO:0000256" key="18">
    <source>
        <dbReference type="ARBA" id="ARBA00023170"/>
    </source>
</evidence>
<comment type="catalytic activity">
    <reaction evidence="20">
        <text>L-threonyl-[protein] + ATP = O-phospho-L-threonyl-[protein] + ADP + H(+)</text>
        <dbReference type="Rhea" id="RHEA:46608"/>
        <dbReference type="Rhea" id="RHEA-COMP:11060"/>
        <dbReference type="Rhea" id="RHEA-COMP:11605"/>
        <dbReference type="ChEBI" id="CHEBI:15378"/>
        <dbReference type="ChEBI" id="CHEBI:30013"/>
        <dbReference type="ChEBI" id="CHEBI:30616"/>
        <dbReference type="ChEBI" id="CHEBI:61977"/>
        <dbReference type="ChEBI" id="CHEBI:456216"/>
        <dbReference type="EC" id="2.7.11.1"/>
    </reaction>
</comment>
<evidence type="ECO:0000259" key="25">
    <source>
        <dbReference type="PROSITE" id="PS50011"/>
    </source>
</evidence>
<keyword evidence="28" id="KW-1185">Reference proteome</keyword>
<dbReference type="KEGG" id="cqi:110714934"/>
<proteinExistence type="inferred from homology"/>
<dbReference type="FunFam" id="3.30.200.20:FF:000178">
    <property type="entry name" value="serine/threonine-protein kinase PBS1-like"/>
    <property type="match status" value="1"/>
</dbReference>
<dbReference type="PROSITE" id="PS50011">
    <property type="entry name" value="PROTEIN_KINASE_DOM"/>
    <property type="match status" value="1"/>
</dbReference>
<dbReference type="GO" id="GO:0005886">
    <property type="term" value="C:plasma membrane"/>
    <property type="evidence" value="ECO:0007669"/>
    <property type="project" value="UniProtKB-ARBA"/>
</dbReference>
<evidence type="ECO:0000313" key="28">
    <source>
        <dbReference type="Proteomes" id="UP000596660"/>
    </source>
</evidence>
<dbReference type="Gene3D" id="3.10.350.10">
    <property type="entry name" value="LysM domain"/>
    <property type="match status" value="2"/>
</dbReference>
<comment type="similarity">
    <text evidence="2">Belongs to the protein kinase superfamily. Ser/Thr protein kinase family.</text>
</comment>
<dbReference type="InterPro" id="IPR036779">
    <property type="entry name" value="LysM_dom_sf"/>
</dbReference>
<keyword evidence="11" id="KW-0677">Repeat</keyword>
<evidence type="ECO:0000256" key="17">
    <source>
        <dbReference type="ARBA" id="ARBA00023157"/>
    </source>
</evidence>
<comment type="catalytic activity">
    <reaction evidence="21">
        <text>L-seryl-[protein] + ATP = O-phospho-L-seryl-[protein] + ADP + H(+)</text>
        <dbReference type="Rhea" id="RHEA:17989"/>
        <dbReference type="Rhea" id="RHEA-COMP:9863"/>
        <dbReference type="Rhea" id="RHEA-COMP:11604"/>
        <dbReference type="ChEBI" id="CHEBI:15378"/>
        <dbReference type="ChEBI" id="CHEBI:29999"/>
        <dbReference type="ChEBI" id="CHEBI:30616"/>
        <dbReference type="ChEBI" id="CHEBI:83421"/>
        <dbReference type="ChEBI" id="CHEBI:456216"/>
        <dbReference type="EC" id="2.7.11.1"/>
    </reaction>
</comment>
<dbReference type="Pfam" id="PF08263">
    <property type="entry name" value="LRRNT_2"/>
    <property type="match status" value="2"/>
</dbReference>
<feature type="signal peptide" evidence="24">
    <location>
        <begin position="1"/>
        <end position="26"/>
    </location>
</feature>
<keyword evidence="9 24" id="KW-0732">Signal</keyword>
<dbReference type="PROSITE" id="PS51782">
    <property type="entry name" value="LYSM"/>
    <property type="match status" value="1"/>
</dbReference>
<keyword evidence="16 23" id="KW-0472">Membrane</keyword>
<keyword evidence="19" id="KW-0325">Glycoprotein</keyword>
<dbReference type="InterPro" id="IPR011009">
    <property type="entry name" value="Kinase-like_dom_sf"/>
</dbReference>
<keyword evidence="17" id="KW-1015">Disulfide bond</keyword>
<dbReference type="GeneID" id="110714934"/>
<dbReference type="Pfam" id="PF00560">
    <property type="entry name" value="LRR_1"/>
    <property type="match status" value="4"/>
</dbReference>
<organism evidence="27 28">
    <name type="scientific">Chenopodium quinoa</name>
    <name type="common">Quinoa</name>
    <dbReference type="NCBI Taxonomy" id="63459"/>
    <lineage>
        <taxon>Eukaryota</taxon>
        <taxon>Viridiplantae</taxon>
        <taxon>Streptophyta</taxon>
        <taxon>Embryophyta</taxon>
        <taxon>Tracheophyta</taxon>
        <taxon>Spermatophyta</taxon>
        <taxon>Magnoliopsida</taxon>
        <taxon>eudicotyledons</taxon>
        <taxon>Gunneridae</taxon>
        <taxon>Pentapetalae</taxon>
        <taxon>Caryophyllales</taxon>
        <taxon>Chenopodiaceae</taxon>
        <taxon>Chenopodioideae</taxon>
        <taxon>Atripliceae</taxon>
        <taxon>Chenopodium</taxon>
    </lineage>
</organism>
<dbReference type="InterPro" id="IPR001611">
    <property type="entry name" value="Leu-rich_rpt"/>
</dbReference>
<dbReference type="CDD" id="cd14066">
    <property type="entry name" value="STKc_IRAK"/>
    <property type="match status" value="1"/>
</dbReference>
<feature type="transmembrane region" description="Helical" evidence="23">
    <location>
        <begin position="685"/>
        <end position="706"/>
    </location>
</feature>
<evidence type="ECO:0000256" key="24">
    <source>
        <dbReference type="SAM" id="SignalP"/>
    </source>
</evidence>
<evidence type="ECO:0000256" key="6">
    <source>
        <dbReference type="ARBA" id="ARBA00022614"/>
    </source>
</evidence>
<dbReference type="Gramene" id="AUR62020897-RA">
    <property type="protein sequence ID" value="AUR62020897-RA:cds"/>
    <property type="gene ID" value="AUR62020897"/>
</dbReference>
<dbReference type="Pfam" id="PF00069">
    <property type="entry name" value="Pkinase"/>
    <property type="match status" value="1"/>
</dbReference>
<evidence type="ECO:0000256" key="4">
    <source>
        <dbReference type="ARBA" id="ARBA00022527"/>
    </source>
</evidence>
<dbReference type="InterPro" id="IPR008271">
    <property type="entry name" value="Ser/Thr_kinase_AS"/>
</dbReference>
<dbReference type="CDD" id="cd00118">
    <property type="entry name" value="LysM"/>
    <property type="match status" value="1"/>
</dbReference>
<name>A0A803LZJ6_CHEQI</name>
<evidence type="ECO:0000256" key="15">
    <source>
        <dbReference type="ARBA" id="ARBA00022989"/>
    </source>
</evidence>
<dbReference type="GO" id="GO:0005524">
    <property type="term" value="F:ATP binding"/>
    <property type="evidence" value="ECO:0007669"/>
    <property type="project" value="UniProtKB-UniRule"/>
</dbReference>
<dbReference type="PROSITE" id="PS00108">
    <property type="entry name" value="PROTEIN_KINASE_ST"/>
    <property type="match status" value="1"/>
</dbReference>
<keyword evidence="15 23" id="KW-1133">Transmembrane helix</keyword>
<evidence type="ECO:0000256" key="1">
    <source>
        <dbReference type="ARBA" id="ARBA00004479"/>
    </source>
</evidence>
<dbReference type="SMART" id="SM00257">
    <property type="entry name" value="LysM"/>
    <property type="match status" value="2"/>
</dbReference>
<dbReference type="GO" id="GO:0030246">
    <property type="term" value="F:carbohydrate binding"/>
    <property type="evidence" value="ECO:0007669"/>
    <property type="project" value="UniProtKB-KW"/>
</dbReference>
<dbReference type="EnsemblPlants" id="AUR62020897-RA">
    <property type="protein sequence ID" value="AUR62020897-RA:cds"/>
    <property type="gene ID" value="AUR62020897"/>
</dbReference>
<dbReference type="GO" id="GO:0004674">
    <property type="term" value="F:protein serine/threonine kinase activity"/>
    <property type="evidence" value="ECO:0007669"/>
    <property type="project" value="UniProtKB-KW"/>
</dbReference>
<sequence length="1054" mass="115841">MKQMDVPEYYISLSLILLFAFVSFSAQDLNYTDPLPSFKCVTNNATCEALVGYVSQNTTTFGHIQSLFQVKDLSSLLGVNLYPPSTHEDYIIGVNQTVKVPIPCRCINGTGLSDRIPIYTVAPNDTAYSIGTYIFSGLVANGSNPELPGLVSYQQIIAANPIMDFLNLTIGTKLWIPLPCSCDTVVHYAHVMPPGSTLDQVAAEFNITSETLASVNNITDPSKVKADQVIDVPLKGSVLQNLATPSAADGAVLKKLISTLSPVSGWYGSNFCIWSGIICTSNGFVKSISLPSRNISGSLSPDLNSLSQLTTIYLQNNQLSGPLPSFANLKSLREIHLDSNNFTLVPNGIFSGLNLLRILSLNNNPHLSPWAFPAELTDSRILVSFQASNASLMGPIPDIFDSLTSFQNLRLSYNNLTGSLPGSLYKTQMQNLWLENQHMGLSGSLDVLAEMRLLKQVWLQGNKFTGPIPDLSNNTGIFDLQLQNNLLTGVVPNSLMSLPGLVNISLQNNKLQGPLPAFPDSTDVTLGTTNLFCQDVQGACDFQVTTLLEVAGALGYPLKLAEAWQGNDACNKWPYVTCDASGNIIRVNLSKQGFSGTISPALANLTSLSELYFDNNNLTGTIPASLTTLHSLKEINLSNNDLRGEIPNFKSTVIALTYGNKNIGNNTNNSTVSASKKTPKKTSKILLAALALTFSIVSFWVMLYVLKKRRHNAKQKEDAEQWEGFLHLAPDSPLRFSYHALKTATDNFNVLRKLGGGGFGTVFEGNLNNTTKIAVKRLDCLGQGRKEFLAEVQTIGSIHHVNLVKLVGFCAEKVHNLLVYEHMSNGSLDKWIFKTNSRDALPWDTKRKIILHIAKGLAYLHEDCQKRIAHLDVKPQNVLLDQEFNAKLSDFGLAKLMDKDQSYVLTQMRGTRGYLAPEWLGRKITEKVDVYSYGVVVLEVIFERKNLDCSEESTLIMQVKTKIEENKLLDLLDKCSEDMHQNFEDIEMAVKLAIWCLQIEPARRPSMSTVVKVLEGSVFLENIDDFSLTSPVTYGNPTLEPITEISDSVLSGPR</sequence>
<evidence type="ECO:0000256" key="20">
    <source>
        <dbReference type="ARBA" id="ARBA00047899"/>
    </source>
</evidence>
<dbReference type="FunFam" id="1.10.510.10:FF:000248">
    <property type="entry name" value="S-receptor-like kinase 5"/>
    <property type="match status" value="1"/>
</dbReference>
<dbReference type="FunFam" id="3.80.10.10:FF:000190">
    <property type="entry name" value="Receptor-like kinase TMK4"/>
    <property type="match status" value="1"/>
</dbReference>
<dbReference type="AlphaFoldDB" id="A0A803LZJ6"/>
<dbReference type="PANTHER" id="PTHR47986">
    <property type="entry name" value="OSJNBA0070M12.3 PROTEIN"/>
    <property type="match status" value="1"/>
</dbReference>
<keyword evidence="8 23" id="KW-0812">Transmembrane</keyword>
<dbReference type="InterPro" id="IPR018392">
    <property type="entry name" value="LysM"/>
</dbReference>
<dbReference type="EC" id="2.7.11.1" evidence="3"/>
<feature type="domain" description="LysM" evidence="26">
    <location>
        <begin position="188"/>
        <end position="232"/>
    </location>
</feature>
<dbReference type="Gene3D" id="3.80.10.10">
    <property type="entry name" value="Ribonuclease Inhibitor"/>
    <property type="match status" value="2"/>
</dbReference>
<reference evidence="27" key="1">
    <citation type="journal article" date="2017" name="Nature">
        <title>The genome of Chenopodium quinoa.</title>
        <authorList>
            <person name="Jarvis D.E."/>
            <person name="Ho Y.S."/>
            <person name="Lightfoot D.J."/>
            <person name="Schmoeckel S.M."/>
            <person name="Li B."/>
            <person name="Borm T.J.A."/>
            <person name="Ohyanagi H."/>
            <person name="Mineta K."/>
            <person name="Michell C.T."/>
            <person name="Saber N."/>
            <person name="Kharbatia N.M."/>
            <person name="Rupper R.R."/>
            <person name="Sharp A.R."/>
            <person name="Dally N."/>
            <person name="Boughton B.A."/>
            <person name="Woo Y.H."/>
            <person name="Gao G."/>
            <person name="Schijlen E.G.W.M."/>
            <person name="Guo X."/>
            <person name="Momin A.A."/>
            <person name="Negrao S."/>
            <person name="Al-Babili S."/>
            <person name="Gehring C."/>
            <person name="Roessner U."/>
            <person name="Jung C."/>
            <person name="Murphy K."/>
            <person name="Arold S.T."/>
            <person name="Gojobori T."/>
            <person name="van der Linden C.G."/>
            <person name="van Loo E.N."/>
            <person name="Jellen E.N."/>
            <person name="Maughan P.J."/>
            <person name="Tester M."/>
        </authorList>
    </citation>
    <scope>NUCLEOTIDE SEQUENCE [LARGE SCALE GENOMIC DNA]</scope>
    <source>
        <strain evidence="27">cv. PI 614886</strain>
    </source>
</reference>
<keyword evidence="4" id="KW-0723">Serine/threonine-protein kinase</keyword>
<evidence type="ECO:0000256" key="14">
    <source>
        <dbReference type="ARBA" id="ARBA00022840"/>
    </source>
</evidence>
<dbReference type="PROSITE" id="PS00107">
    <property type="entry name" value="PROTEIN_KINASE_ATP"/>
    <property type="match status" value="1"/>
</dbReference>
<evidence type="ECO:0000256" key="22">
    <source>
        <dbReference type="PROSITE-ProRule" id="PRU10141"/>
    </source>
</evidence>
<dbReference type="Pfam" id="PF01476">
    <property type="entry name" value="LysM"/>
    <property type="match status" value="2"/>
</dbReference>
<keyword evidence="12 22" id="KW-0547">Nucleotide-binding</keyword>
<protein>
    <recommendedName>
        <fullName evidence="3">non-specific serine/threonine protein kinase</fullName>
        <ecNumber evidence="3">2.7.11.1</ecNumber>
    </recommendedName>
</protein>
<feature type="chain" id="PRO_5031518707" description="non-specific serine/threonine protein kinase" evidence="24">
    <location>
        <begin position="27"/>
        <end position="1054"/>
    </location>
</feature>
<dbReference type="PANTHER" id="PTHR47986:SF10">
    <property type="entry name" value="RECEPTOR-LIKE KINASE TMK4"/>
    <property type="match status" value="1"/>
</dbReference>
<dbReference type="InterPro" id="IPR052422">
    <property type="entry name" value="Auxin_Ser/Thr_Kinase"/>
</dbReference>
<evidence type="ECO:0000256" key="21">
    <source>
        <dbReference type="ARBA" id="ARBA00048679"/>
    </source>
</evidence>
<dbReference type="SMART" id="SM00220">
    <property type="entry name" value="S_TKc"/>
    <property type="match status" value="1"/>
</dbReference>
<keyword evidence="18" id="KW-0675">Receptor</keyword>
<dbReference type="InterPro" id="IPR000719">
    <property type="entry name" value="Prot_kinase_dom"/>
</dbReference>
<dbReference type="InterPro" id="IPR013210">
    <property type="entry name" value="LRR_N_plant-typ"/>
</dbReference>
<evidence type="ECO:0000256" key="5">
    <source>
        <dbReference type="ARBA" id="ARBA00022553"/>
    </source>
</evidence>
<evidence type="ECO:0000256" key="13">
    <source>
        <dbReference type="ARBA" id="ARBA00022777"/>
    </source>
</evidence>
<dbReference type="OrthoDB" id="1729886at2759"/>
<evidence type="ECO:0000259" key="26">
    <source>
        <dbReference type="PROSITE" id="PS51782"/>
    </source>
</evidence>
<accession>A0A803LZJ6</accession>
<evidence type="ECO:0000256" key="3">
    <source>
        <dbReference type="ARBA" id="ARBA00012513"/>
    </source>
</evidence>
<keyword evidence="7" id="KW-0808">Transferase</keyword>
<evidence type="ECO:0000313" key="27">
    <source>
        <dbReference type="EnsemblPlants" id="AUR62020897-RA:cds"/>
    </source>
</evidence>
<gene>
    <name evidence="27" type="primary">LOC110714934</name>
</gene>
<dbReference type="SUPFAM" id="SSF52058">
    <property type="entry name" value="L domain-like"/>
    <property type="match status" value="1"/>
</dbReference>